<keyword evidence="3" id="KW-1185">Reference proteome</keyword>
<dbReference type="Proteomes" id="UP001059597">
    <property type="component" value="Chromosome"/>
</dbReference>
<evidence type="ECO:0000256" key="1">
    <source>
        <dbReference type="SAM" id="MobiDB-lite"/>
    </source>
</evidence>
<feature type="region of interest" description="Disordered" evidence="1">
    <location>
        <begin position="1"/>
        <end position="102"/>
    </location>
</feature>
<gene>
    <name evidence="2" type="ORF">HEK616_33670</name>
</gene>
<evidence type="ECO:0000313" key="3">
    <source>
        <dbReference type="Proteomes" id="UP001059597"/>
    </source>
</evidence>
<evidence type="ECO:0000313" key="2">
    <source>
        <dbReference type="EMBL" id="BDM69880.1"/>
    </source>
</evidence>
<feature type="compositionally biased region" description="Basic and acidic residues" evidence="1">
    <location>
        <begin position="60"/>
        <end position="79"/>
    </location>
</feature>
<organism evidence="2 3">
    <name type="scientific">Streptomyces nigrescens</name>
    <dbReference type="NCBI Taxonomy" id="1920"/>
    <lineage>
        <taxon>Bacteria</taxon>
        <taxon>Bacillati</taxon>
        <taxon>Actinomycetota</taxon>
        <taxon>Actinomycetes</taxon>
        <taxon>Kitasatosporales</taxon>
        <taxon>Streptomycetaceae</taxon>
        <taxon>Streptomyces</taxon>
    </lineage>
</organism>
<sequence>MTTTRVCPDSPPVVELPVPPPRTSRAIQGNLLAAFTSGGDTNDFDHANDTRGGVPPARRTSAERIPARQGRDGRPERGKPPHPARHPLPRELDHGPKGDVTNMAQSLTTKGMAYAVTPPAPRSVTSPRAIHRPEPDGPFHPVHPAFPHL</sequence>
<feature type="compositionally biased region" description="Basic and acidic residues" evidence="1">
    <location>
        <begin position="88"/>
        <end position="97"/>
    </location>
</feature>
<dbReference type="RefSeq" id="WP_261953716.1">
    <property type="nucleotide sequence ID" value="NZ_AP026073.1"/>
</dbReference>
<protein>
    <submittedName>
        <fullName evidence="2">Uncharacterized protein</fullName>
    </submittedName>
</protein>
<proteinExistence type="predicted"/>
<dbReference type="EMBL" id="AP026073">
    <property type="protein sequence ID" value="BDM69880.1"/>
    <property type="molecule type" value="Genomic_DNA"/>
</dbReference>
<accession>A0ABM7ZU29</accession>
<feature type="region of interest" description="Disordered" evidence="1">
    <location>
        <begin position="114"/>
        <end position="149"/>
    </location>
</feature>
<name>A0ABM7ZU29_STRNI</name>
<reference evidence="2" key="1">
    <citation type="submission" date="2022-06" db="EMBL/GenBank/DDBJ databases">
        <title>Complete genome sequence of Streptomyces nigrescens HEK616.</title>
        <authorList>
            <person name="Asamizu S."/>
            <person name="Onaka H."/>
        </authorList>
    </citation>
    <scope>NUCLEOTIDE SEQUENCE</scope>
    <source>
        <strain evidence="2">HEK616</strain>
    </source>
</reference>